<evidence type="ECO:0000313" key="3">
    <source>
        <dbReference type="Proteomes" id="UP000237749"/>
    </source>
</evidence>
<keyword evidence="3" id="KW-1185">Reference proteome</keyword>
<dbReference type="Proteomes" id="UP000237749">
    <property type="component" value="Unassembled WGS sequence"/>
</dbReference>
<name>A0A2S6HTW2_9FIRM</name>
<sequence>MNILFFLTPKNEVAYIYEDDSLRQALEKMEYHKYSAIPVINRNGKYVGTITEGDMLWGIKNKFNLSLKEAENVTVAAIDRRSDNRPVFADSTMEDLVDMALNQNFVPVVDDQKNFIGLVTRKDIIRYFYKKSQEVKKSDEIKVRTIVSN</sequence>
<dbReference type="InterPro" id="IPR000644">
    <property type="entry name" value="CBS_dom"/>
</dbReference>
<dbReference type="EMBL" id="PTJA01000004">
    <property type="protein sequence ID" value="PPK81267.1"/>
    <property type="molecule type" value="Genomic_DNA"/>
</dbReference>
<dbReference type="SMART" id="SM00116">
    <property type="entry name" value="CBS"/>
    <property type="match status" value="2"/>
</dbReference>
<dbReference type="RefSeq" id="WP_104436368.1">
    <property type="nucleotide sequence ID" value="NZ_CP070896.1"/>
</dbReference>
<dbReference type="Pfam" id="PF00571">
    <property type="entry name" value="CBS"/>
    <property type="match status" value="2"/>
</dbReference>
<dbReference type="PANTHER" id="PTHR43080">
    <property type="entry name" value="CBS DOMAIN-CONTAINING PROTEIN CBSX3, MITOCHONDRIAL"/>
    <property type="match status" value="1"/>
</dbReference>
<proteinExistence type="predicted"/>
<evidence type="ECO:0000313" key="2">
    <source>
        <dbReference type="EMBL" id="PPK81267.1"/>
    </source>
</evidence>
<comment type="caution">
    <text evidence="2">The sequence shown here is derived from an EMBL/GenBank/DDBJ whole genome shotgun (WGS) entry which is preliminary data.</text>
</comment>
<dbReference type="OrthoDB" id="1523762at2"/>
<reference evidence="2 3" key="1">
    <citation type="submission" date="2018-02" db="EMBL/GenBank/DDBJ databases">
        <title>Genomic Encyclopedia of Archaeal and Bacterial Type Strains, Phase II (KMG-II): from individual species to whole genera.</title>
        <authorList>
            <person name="Goeker M."/>
        </authorList>
    </citation>
    <scope>NUCLEOTIDE SEQUENCE [LARGE SCALE GENOMIC DNA]</scope>
    <source>
        <strain evidence="2 3">DSM 3808</strain>
    </source>
</reference>
<dbReference type="Gene3D" id="3.10.580.10">
    <property type="entry name" value="CBS-domain"/>
    <property type="match status" value="1"/>
</dbReference>
<dbReference type="InterPro" id="IPR051257">
    <property type="entry name" value="Diverse_CBS-Domain"/>
</dbReference>
<dbReference type="AlphaFoldDB" id="A0A2S6HTW2"/>
<dbReference type="SUPFAM" id="SSF54631">
    <property type="entry name" value="CBS-domain pair"/>
    <property type="match status" value="1"/>
</dbReference>
<protein>
    <submittedName>
        <fullName evidence="2">CBS domain protein</fullName>
    </submittedName>
</protein>
<dbReference type="PANTHER" id="PTHR43080:SF26">
    <property type="entry name" value="REGULATORY PROTEIN"/>
    <property type="match status" value="1"/>
</dbReference>
<dbReference type="InterPro" id="IPR046342">
    <property type="entry name" value="CBS_dom_sf"/>
</dbReference>
<accession>A0A2S6HTW2</accession>
<keyword evidence="1" id="KW-0129">CBS domain</keyword>
<evidence type="ECO:0000256" key="1">
    <source>
        <dbReference type="ARBA" id="ARBA00023122"/>
    </source>
</evidence>
<dbReference type="PROSITE" id="PS51371">
    <property type="entry name" value="CBS"/>
    <property type="match status" value="1"/>
</dbReference>
<gene>
    <name evidence="2" type="ORF">BXY41_10466</name>
</gene>
<dbReference type="CDD" id="cd09834">
    <property type="entry name" value="CBS_pair_bac"/>
    <property type="match status" value="1"/>
</dbReference>
<organism evidence="2 3">
    <name type="scientific">Lacrimispora xylanisolvens</name>
    <dbReference type="NCBI Taxonomy" id="384636"/>
    <lineage>
        <taxon>Bacteria</taxon>
        <taxon>Bacillati</taxon>
        <taxon>Bacillota</taxon>
        <taxon>Clostridia</taxon>
        <taxon>Lachnospirales</taxon>
        <taxon>Lachnospiraceae</taxon>
        <taxon>Lacrimispora</taxon>
    </lineage>
</organism>